<evidence type="ECO:0000313" key="2">
    <source>
        <dbReference type="WBParaSite" id="jg1100"/>
    </source>
</evidence>
<protein>
    <submittedName>
        <fullName evidence="2">Uncharacterized protein</fullName>
    </submittedName>
</protein>
<dbReference type="AlphaFoldDB" id="A0A915CNZ2"/>
<dbReference type="WBParaSite" id="jg1100">
    <property type="protein sequence ID" value="jg1100"/>
    <property type="gene ID" value="jg1100"/>
</dbReference>
<reference evidence="2" key="1">
    <citation type="submission" date="2022-11" db="UniProtKB">
        <authorList>
            <consortium name="WormBaseParasite"/>
        </authorList>
    </citation>
    <scope>IDENTIFICATION</scope>
</reference>
<sequence length="72" mass="8241">MDELSDSYDLEPRKFIGYSTYHLAIAGPTLSVICAEYPELLEQLVCVCDVYARMSRNRSKFLSISSKMWTTP</sequence>
<accession>A0A915CNZ2</accession>
<organism evidence="1 2">
    <name type="scientific">Ditylenchus dipsaci</name>
    <dbReference type="NCBI Taxonomy" id="166011"/>
    <lineage>
        <taxon>Eukaryota</taxon>
        <taxon>Metazoa</taxon>
        <taxon>Ecdysozoa</taxon>
        <taxon>Nematoda</taxon>
        <taxon>Chromadorea</taxon>
        <taxon>Rhabditida</taxon>
        <taxon>Tylenchina</taxon>
        <taxon>Tylenchomorpha</taxon>
        <taxon>Sphaerularioidea</taxon>
        <taxon>Anguinidae</taxon>
        <taxon>Anguininae</taxon>
        <taxon>Ditylenchus</taxon>
    </lineage>
</organism>
<name>A0A915CNZ2_9BILA</name>
<keyword evidence="1" id="KW-1185">Reference proteome</keyword>
<evidence type="ECO:0000313" key="1">
    <source>
        <dbReference type="Proteomes" id="UP000887574"/>
    </source>
</evidence>
<dbReference type="Proteomes" id="UP000887574">
    <property type="component" value="Unplaced"/>
</dbReference>
<proteinExistence type="predicted"/>